<feature type="region of interest" description="Disordered" evidence="1">
    <location>
        <begin position="256"/>
        <end position="385"/>
    </location>
</feature>
<dbReference type="OrthoDB" id="3245731at2759"/>
<proteinExistence type="predicted"/>
<feature type="compositionally biased region" description="Low complexity" evidence="1">
    <location>
        <begin position="35"/>
        <end position="44"/>
    </location>
</feature>
<accession>A0A0C2X8T8</accession>
<dbReference type="HOGENOM" id="CLU_717987_0_0_1"/>
<feature type="region of interest" description="Disordered" evidence="1">
    <location>
        <begin position="227"/>
        <end position="246"/>
    </location>
</feature>
<evidence type="ECO:0000313" key="3">
    <source>
        <dbReference type="Proteomes" id="UP000054097"/>
    </source>
</evidence>
<evidence type="ECO:0000256" key="1">
    <source>
        <dbReference type="SAM" id="MobiDB-lite"/>
    </source>
</evidence>
<reference evidence="3" key="2">
    <citation type="submission" date="2015-01" db="EMBL/GenBank/DDBJ databases">
        <title>Evolutionary Origins and Diversification of the Mycorrhizal Mutualists.</title>
        <authorList>
            <consortium name="DOE Joint Genome Institute"/>
            <consortium name="Mycorrhizal Genomics Consortium"/>
            <person name="Kohler A."/>
            <person name="Kuo A."/>
            <person name="Nagy L.G."/>
            <person name="Floudas D."/>
            <person name="Copeland A."/>
            <person name="Barry K.W."/>
            <person name="Cichocki N."/>
            <person name="Veneault-Fourrey C."/>
            <person name="LaButti K."/>
            <person name="Lindquist E.A."/>
            <person name="Lipzen A."/>
            <person name="Lundell T."/>
            <person name="Morin E."/>
            <person name="Murat C."/>
            <person name="Riley R."/>
            <person name="Ohm R."/>
            <person name="Sun H."/>
            <person name="Tunlid A."/>
            <person name="Henrissat B."/>
            <person name="Grigoriev I.V."/>
            <person name="Hibbett D.S."/>
            <person name="Martin F."/>
        </authorList>
    </citation>
    <scope>NUCLEOTIDE SEQUENCE [LARGE SCALE GENOMIC DNA]</scope>
    <source>
        <strain evidence="3">MAFF 305830</strain>
    </source>
</reference>
<feature type="compositionally biased region" description="Polar residues" evidence="1">
    <location>
        <begin position="1"/>
        <end position="13"/>
    </location>
</feature>
<keyword evidence="3" id="KW-1185">Reference proteome</keyword>
<feature type="compositionally biased region" description="Low complexity" evidence="1">
    <location>
        <begin position="364"/>
        <end position="375"/>
    </location>
</feature>
<feature type="compositionally biased region" description="Basic residues" evidence="1">
    <location>
        <begin position="376"/>
        <end position="385"/>
    </location>
</feature>
<protein>
    <submittedName>
        <fullName evidence="2">Uncharacterized protein</fullName>
    </submittedName>
</protein>
<organism evidence="2 3">
    <name type="scientific">Serendipita vermifera MAFF 305830</name>
    <dbReference type="NCBI Taxonomy" id="933852"/>
    <lineage>
        <taxon>Eukaryota</taxon>
        <taxon>Fungi</taxon>
        <taxon>Dikarya</taxon>
        <taxon>Basidiomycota</taxon>
        <taxon>Agaricomycotina</taxon>
        <taxon>Agaricomycetes</taxon>
        <taxon>Sebacinales</taxon>
        <taxon>Serendipitaceae</taxon>
        <taxon>Serendipita</taxon>
    </lineage>
</organism>
<feature type="compositionally biased region" description="Basic residues" evidence="1">
    <location>
        <begin position="47"/>
        <end position="59"/>
    </location>
</feature>
<reference evidence="2 3" key="1">
    <citation type="submission" date="2014-04" db="EMBL/GenBank/DDBJ databases">
        <authorList>
            <consortium name="DOE Joint Genome Institute"/>
            <person name="Kuo A."/>
            <person name="Zuccaro A."/>
            <person name="Kohler A."/>
            <person name="Nagy L.G."/>
            <person name="Floudas D."/>
            <person name="Copeland A."/>
            <person name="Barry K.W."/>
            <person name="Cichocki N."/>
            <person name="Veneault-Fourrey C."/>
            <person name="LaButti K."/>
            <person name="Lindquist E.A."/>
            <person name="Lipzen A."/>
            <person name="Lundell T."/>
            <person name="Morin E."/>
            <person name="Murat C."/>
            <person name="Sun H."/>
            <person name="Tunlid A."/>
            <person name="Henrissat B."/>
            <person name="Grigoriev I.V."/>
            <person name="Hibbett D.S."/>
            <person name="Martin F."/>
            <person name="Nordberg H.P."/>
            <person name="Cantor M.N."/>
            <person name="Hua S.X."/>
        </authorList>
    </citation>
    <scope>NUCLEOTIDE SEQUENCE [LARGE SCALE GENOMIC DNA]</scope>
    <source>
        <strain evidence="2 3">MAFF 305830</strain>
    </source>
</reference>
<name>A0A0C2X8T8_SERVB</name>
<dbReference type="EMBL" id="KN824313">
    <property type="protein sequence ID" value="KIM25607.1"/>
    <property type="molecule type" value="Genomic_DNA"/>
</dbReference>
<dbReference type="Proteomes" id="UP000054097">
    <property type="component" value="Unassembled WGS sequence"/>
</dbReference>
<feature type="compositionally biased region" description="Basic residues" evidence="1">
    <location>
        <begin position="316"/>
        <end position="326"/>
    </location>
</feature>
<sequence>MFSRLWSSSSVPNTKADAEEPPESTASASPPPPSESVAATALPAAPKPKKPRAPRKKAAPKATDAPDASTNGDAGLKVVVDSAEPNGTGFKDIEGLRELIAAVPPKTLHVFLKQRLDVQRPGTKKRPNANVFPTLDADYPVISAFFTGLTAPPKQHCVRCHQDYFDIDNGPRSCVKEHDDDSAVVRGFAASVHRTFWGCCGQTVDGDGDQGPPTGWCYEGPHTTDREEARYRQDGTPEDDHLGDCTKLRCGQASRKLKRKRADSVDSDSDEDIPISALEPRARHGRRKSEAGRKSMAELATDDDIDMEDATPEKKPKPKAAPRKKKSDAAEEKQDSPAPTATLGVPKTKGKAPRAKKGAEESGTEAPAGAAAGAKKAAKKRKTSD</sequence>
<feature type="region of interest" description="Disordered" evidence="1">
    <location>
        <begin position="1"/>
        <end position="73"/>
    </location>
</feature>
<evidence type="ECO:0000313" key="2">
    <source>
        <dbReference type="EMBL" id="KIM25607.1"/>
    </source>
</evidence>
<dbReference type="AlphaFoldDB" id="A0A0C2X8T8"/>
<gene>
    <name evidence="2" type="ORF">M408DRAFT_74182</name>
</gene>
<feature type="compositionally biased region" description="Acidic residues" evidence="1">
    <location>
        <begin position="300"/>
        <end position="310"/>
    </location>
</feature>